<dbReference type="Proteomes" id="UP000769766">
    <property type="component" value="Unassembled WGS sequence"/>
</dbReference>
<dbReference type="InterPro" id="IPR000544">
    <property type="entry name" value="Octanoyltransferase"/>
</dbReference>
<keyword evidence="3 9" id="KW-0808">Transferase</keyword>
<evidence type="ECO:0000259" key="8">
    <source>
        <dbReference type="PROSITE" id="PS51733"/>
    </source>
</evidence>
<name>A0A932FXB4_UNCTE</name>
<evidence type="ECO:0000256" key="5">
    <source>
        <dbReference type="ARBA" id="ARBA00024732"/>
    </source>
</evidence>
<dbReference type="PANTHER" id="PTHR10993:SF7">
    <property type="entry name" value="LIPOYLTRANSFERASE 2, MITOCHONDRIAL-RELATED"/>
    <property type="match status" value="1"/>
</dbReference>
<dbReference type="CDD" id="cd16444">
    <property type="entry name" value="LipB"/>
    <property type="match status" value="1"/>
</dbReference>
<feature type="site" description="Lowers pKa of active site Cys" evidence="7">
    <location>
        <position position="58"/>
    </location>
</feature>
<dbReference type="GO" id="GO:0009249">
    <property type="term" value="P:protein lipoylation"/>
    <property type="evidence" value="ECO:0007669"/>
    <property type="project" value="InterPro"/>
</dbReference>
<evidence type="ECO:0000256" key="2">
    <source>
        <dbReference type="ARBA" id="ARBA00012334"/>
    </source>
</evidence>
<comment type="pathway">
    <text evidence="1">Protein modification; protein lipoylation via endogenous pathway; protein N(6)-(lipoyl)lysine from octanoyl-[acyl-carrier-protein]: step 1/2.</text>
</comment>
<feature type="domain" description="BPL/LPL catalytic" evidence="8">
    <location>
        <begin position="1"/>
        <end position="128"/>
    </location>
</feature>
<dbReference type="EC" id="2.3.1.181" evidence="2"/>
<dbReference type="InterPro" id="IPR004143">
    <property type="entry name" value="BPL_LPL_catalytic"/>
</dbReference>
<evidence type="ECO:0000256" key="4">
    <source>
        <dbReference type="ARBA" id="ARBA00023315"/>
    </source>
</evidence>
<evidence type="ECO:0000256" key="3">
    <source>
        <dbReference type="ARBA" id="ARBA00022679"/>
    </source>
</evidence>
<evidence type="ECO:0000313" key="9">
    <source>
        <dbReference type="EMBL" id="MBI2877197.1"/>
    </source>
</evidence>
<dbReference type="AlphaFoldDB" id="A0A932FXB4"/>
<dbReference type="PIRSF" id="PIRSF016262">
    <property type="entry name" value="LPLase"/>
    <property type="match status" value="1"/>
</dbReference>
<comment type="function">
    <text evidence="5">Catalyzes the transfer of endogenously produced octanoic acid from octanoyl-acyl-carrier-protein onto the lipoyl domains of lipoate-dependent enzymes. Lipoyl-ACP can also act as a substrate although octanoyl-ACP is likely to be the physiological substrate.</text>
</comment>
<gene>
    <name evidence="9" type="primary">lipB</name>
    <name evidence="9" type="ORF">HYY20_09975</name>
</gene>
<reference evidence="9" key="1">
    <citation type="submission" date="2020-07" db="EMBL/GenBank/DDBJ databases">
        <title>Huge and variable diversity of episymbiotic CPR bacteria and DPANN archaea in groundwater ecosystems.</title>
        <authorList>
            <person name="He C.Y."/>
            <person name="Keren R."/>
            <person name="Whittaker M."/>
            <person name="Farag I.F."/>
            <person name="Doudna J."/>
            <person name="Cate J.H.D."/>
            <person name="Banfield J.F."/>
        </authorList>
    </citation>
    <scope>NUCLEOTIDE SEQUENCE</scope>
    <source>
        <strain evidence="9">NC_groundwater_672_Ag_B-0.1um_62_36</strain>
    </source>
</reference>
<dbReference type="Pfam" id="PF21948">
    <property type="entry name" value="LplA-B_cat"/>
    <property type="match status" value="1"/>
</dbReference>
<dbReference type="PANTHER" id="PTHR10993">
    <property type="entry name" value="OCTANOYLTRANSFERASE"/>
    <property type="match status" value="1"/>
</dbReference>
<evidence type="ECO:0000313" key="10">
    <source>
        <dbReference type="Proteomes" id="UP000769766"/>
    </source>
</evidence>
<evidence type="ECO:0000256" key="1">
    <source>
        <dbReference type="ARBA" id="ARBA00004821"/>
    </source>
</evidence>
<evidence type="ECO:0000256" key="7">
    <source>
        <dbReference type="PIRSR" id="PIRSR016262-3"/>
    </source>
</evidence>
<accession>A0A932FXB4</accession>
<dbReference type="PROSITE" id="PS51733">
    <property type="entry name" value="BPL_LPL_CATALYTIC"/>
    <property type="match status" value="1"/>
</dbReference>
<proteinExistence type="predicted"/>
<dbReference type="GO" id="GO:0033819">
    <property type="term" value="F:lipoyl(octanoyl) transferase activity"/>
    <property type="evidence" value="ECO:0007669"/>
    <property type="project" value="UniProtKB-EC"/>
</dbReference>
<organism evidence="9 10">
    <name type="scientific">Tectimicrobiota bacterium</name>
    <dbReference type="NCBI Taxonomy" id="2528274"/>
    <lineage>
        <taxon>Bacteria</taxon>
        <taxon>Pseudomonadati</taxon>
        <taxon>Nitrospinota/Tectimicrobiota group</taxon>
        <taxon>Candidatus Tectimicrobiota</taxon>
    </lineage>
</organism>
<evidence type="ECO:0000256" key="6">
    <source>
        <dbReference type="PIRSR" id="PIRSR016262-1"/>
    </source>
</evidence>
<feature type="non-terminal residue" evidence="9">
    <location>
        <position position="1"/>
    </location>
</feature>
<dbReference type="Gene3D" id="3.30.930.10">
    <property type="entry name" value="Bira Bifunctional Protein, Domain 2"/>
    <property type="match status" value="1"/>
</dbReference>
<feature type="active site" description="Acyl-thioester intermediate" evidence="6">
    <location>
        <position position="92"/>
    </location>
</feature>
<sequence length="128" mass="14216">HGPGQLVGYPILDLNDHGRDAHLYLRWLEAVLIETLNAFDIQAERRAGLTGVWVGHRKIASIGVHLSRWVTWHGFALNVDMDLSPFQWIVPCGIAGVEMVSMASLLGKAVSLEEVTESVMGHFCRIFP</sequence>
<dbReference type="NCBIfam" id="TIGR00214">
    <property type="entry name" value="lipB"/>
    <property type="match status" value="1"/>
</dbReference>
<protein>
    <recommendedName>
        <fullName evidence="2">lipoyl(octanoyl) transferase</fullName>
        <ecNumber evidence="2">2.3.1.181</ecNumber>
    </recommendedName>
</protein>
<dbReference type="InterPro" id="IPR045864">
    <property type="entry name" value="aa-tRNA-synth_II/BPL/LPL"/>
</dbReference>
<dbReference type="SUPFAM" id="SSF55681">
    <property type="entry name" value="Class II aaRS and biotin synthetases"/>
    <property type="match status" value="1"/>
</dbReference>
<keyword evidence="4 9" id="KW-0012">Acyltransferase</keyword>
<comment type="caution">
    <text evidence="9">The sequence shown here is derived from an EMBL/GenBank/DDBJ whole genome shotgun (WGS) entry which is preliminary data.</text>
</comment>
<dbReference type="EMBL" id="JACPRF010000302">
    <property type="protein sequence ID" value="MBI2877197.1"/>
    <property type="molecule type" value="Genomic_DNA"/>
</dbReference>